<reference evidence="2" key="3">
    <citation type="journal article" date="2014" name="Nature">
        <title>Elephant shark genome provides unique insights into gnathostome evolution.</title>
        <authorList>
            <consortium name="International Elephant Shark Genome Sequencing Consortium"/>
            <person name="Venkatesh B."/>
            <person name="Lee A.P."/>
            <person name="Ravi V."/>
            <person name="Maurya A.K."/>
            <person name="Lian M.M."/>
            <person name="Swann J.B."/>
            <person name="Ohta Y."/>
            <person name="Flajnik M.F."/>
            <person name="Sutoh Y."/>
            <person name="Kasahara M."/>
            <person name="Hoon S."/>
            <person name="Gangu V."/>
            <person name="Roy S.W."/>
            <person name="Irimia M."/>
            <person name="Korzh V."/>
            <person name="Kondrychyn I."/>
            <person name="Lim Z.W."/>
            <person name="Tay B.H."/>
            <person name="Tohari S."/>
            <person name="Kong K.W."/>
            <person name="Ho S."/>
            <person name="Lorente-Galdos B."/>
            <person name="Quilez J."/>
            <person name="Marques-Bonet T."/>
            <person name="Raney B.J."/>
            <person name="Ingham P.W."/>
            <person name="Tay A."/>
            <person name="Hillier L.W."/>
            <person name="Minx P."/>
            <person name="Boehm T."/>
            <person name="Wilson R.K."/>
            <person name="Brenner S."/>
            <person name="Warren W.C."/>
        </authorList>
    </citation>
    <scope>NUCLEOTIDE SEQUENCE [LARGE SCALE GENOMIC DNA]</scope>
</reference>
<protein>
    <submittedName>
        <fullName evidence="1">Uncharacterized protein</fullName>
    </submittedName>
</protein>
<reference evidence="2" key="1">
    <citation type="journal article" date="2006" name="Science">
        <title>Ancient noncoding elements conserved in the human genome.</title>
        <authorList>
            <person name="Venkatesh B."/>
            <person name="Kirkness E.F."/>
            <person name="Loh Y.H."/>
            <person name="Halpern A.L."/>
            <person name="Lee A.P."/>
            <person name="Johnson J."/>
            <person name="Dandona N."/>
            <person name="Viswanathan L.D."/>
            <person name="Tay A."/>
            <person name="Venter J.C."/>
            <person name="Strausberg R.L."/>
            <person name="Brenner S."/>
        </authorList>
    </citation>
    <scope>NUCLEOTIDE SEQUENCE [LARGE SCALE GENOMIC DNA]</scope>
</reference>
<reference evidence="1" key="5">
    <citation type="submission" date="2025-09" db="UniProtKB">
        <authorList>
            <consortium name="Ensembl"/>
        </authorList>
    </citation>
    <scope>IDENTIFICATION</scope>
</reference>
<evidence type="ECO:0000313" key="2">
    <source>
        <dbReference type="Proteomes" id="UP000314986"/>
    </source>
</evidence>
<proteinExistence type="predicted"/>
<name>A0A4W3IAJ3_CALMI</name>
<reference evidence="2" key="2">
    <citation type="journal article" date="2007" name="PLoS Biol.">
        <title>Survey sequencing and comparative analysis of the elephant shark (Callorhinchus milii) genome.</title>
        <authorList>
            <person name="Venkatesh B."/>
            <person name="Kirkness E.F."/>
            <person name="Loh Y.H."/>
            <person name="Halpern A.L."/>
            <person name="Lee A.P."/>
            <person name="Johnson J."/>
            <person name="Dandona N."/>
            <person name="Viswanathan L.D."/>
            <person name="Tay A."/>
            <person name="Venter J.C."/>
            <person name="Strausberg R.L."/>
            <person name="Brenner S."/>
        </authorList>
    </citation>
    <scope>NUCLEOTIDE SEQUENCE [LARGE SCALE GENOMIC DNA]</scope>
</reference>
<keyword evidence="2" id="KW-1185">Reference proteome</keyword>
<dbReference type="AlphaFoldDB" id="A0A4W3IAJ3"/>
<organism evidence="1 2">
    <name type="scientific">Callorhinchus milii</name>
    <name type="common">Ghost shark</name>
    <dbReference type="NCBI Taxonomy" id="7868"/>
    <lineage>
        <taxon>Eukaryota</taxon>
        <taxon>Metazoa</taxon>
        <taxon>Chordata</taxon>
        <taxon>Craniata</taxon>
        <taxon>Vertebrata</taxon>
        <taxon>Chondrichthyes</taxon>
        <taxon>Holocephali</taxon>
        <taxon>Chimaeriformes</taxon>
        <taxon>Callorhinchidae</taxon>
        <taxon>Callorhinchus</taxon>
    </lineage>
</organism>
<accession>A0A4W3IAJ3</accession>
<evidence type="ECO:0000313" key="1">
    <source>
        <dbReference type="Ensembl" id="ENSCMIP00000024491.1"/>
    </source>
</evidence>
<sequence length="58" mass="6248">MEDTDKASVTAATEEDVHAIGDTVDAMPDRAGRISFFGLWTSVTSCWLKNTKLNGSSI</sequence>
<dbReference type="Ensembl" id="ENSCMIT00000024898.1">
    <property type="protein sequence ID" value="ENSCMIP00000024491.1"/>
    <property type="gene ID" value="ENSCMIG00000010858.1"/>
</dbReference>
<dbReference type="Proteomes" id="UP000314986">
    <property type="component" value="Unassembled WGS sequence"/>
</dbReference>
<reference evidence="1" key="4">
    <citation type="submission" date="2025-08" db="UniProtKB">
        <authorList>
            <consortium name="Ensembl"/>
        </authorList>
    </citation>
    <scope>IDENTIFICATION</scope>
</reference>